<keyword evidence="2" id="KW-1015">Disulfide bond</keyword>
<dbReference type="AlphaFoldDB" id="A0AAN8BVF9"/>
<dbReference type="Proteomes" id="UP001335648">
    <property type="component" value="Unassembled WGS sequence"/>
</dbReference>
<dbReference type="InterPro" id="IPR045860">
    <property type="entry name" value="Snake_toxin-like_sf"/>
</dbReference>
<name>A0AAN8BVF9_9TELE</name>
<sequence length="89" mass="9732">MPWFLSLFPGIHYRKSCASSGACLIASSGYQQFCTGKLNSVCITCCNTPLCNGQRQRKRPQLSAAVTLNTPQLHVLSLCILLLLPSTRC</sequence>
<evidence type="ECO:0000256" key="1">
    <source>
        <dbReference type="ARBA" id="ARBA00022729"/>
    </source>
</evidence>
<proteinExistence type="predicted"/>
<protein>
    <submittedName>
        <fullName evidence="3">Uncharacterized protein</fullName>
    </submittedName>
</protein>
<dbReference type="GO" id="GO:0045202">
    <property type="term" value="C:synapse"/>
    <property type="evidence" value="ECO:0007669"/>
    <property type="project" value="GOC"/>
</dbReference>
<gene>
    <name evidence="3" type="ORF">CesoFtcFv8_014371</name>
</gene>
<evidence type="ECO:0000256" key="2">
    <source>
        <dbReference type="ARBA" id="ARBA00023157"/>
    </source>
</evidence>
<keyword evidence="4" id="KW-1185">Reference proteome</keyword>
<organism evidence="3 4">
    <name type="scientific">Champsocephalus esox</name>
    <name type="common">pike icefish</name>
    <dbReference type="NCBI Taxonomy" id="159716"/>
    <lineage>
        <taxon>Eukaryota</taxon>
        <taxon>Metazoa</taxon>
        <taxon>Chordata</taxon>
        <taxon>Craniata</taxon>
        <taxon>Vertebrata</taxon>
        <taxon>Euteleostomi</taxon>
        <taxon>Actinopterygii</taxon>
        <taxon>Neopterygii</taxon>
        <taxon>Teleostei</taxon>
        <taxon>Neoteleostei</taxon>
        <taxon>Acanthomorphata</taxon>
        <taxon>Eupercaria</taxon>
        <taxon>Perciformes</taxon>
        <taxon>Notothenioidei</taxon>
        <taxon>Channichthyidae</taxon>
        <taxon>Champsocephalus</taxon>
    </lineage>
</organism>
<dbReference type="EMBL" id="JAULUE010002056">
    <property type="protein sequence ID" value="KAK5890895.1"/>
    <property type="molecule type" value="Genomic_DNA"/>
</dbReference>
<evidence type="ECO:0000313" key="4">
    <source>
        <dbReference type="Proteomes" id="UP001335648"/>
    </source>
</evidence>
<comment type="caution">
    <text evidence="3">The sequence shown here is derived from an EMBL/GenBank/DDBJ whole genome shotgun (WGS) entry which is preliminary data.</text>
</comment>
<evidence type="ECO:0000313" key="3">
    <source>
        <dbReference type="EMBL" id="KAK5890895.1"/>
    </source>
</evidence>
<keyword evidence="1" id="KW-0732">Signal</keyword>
<accession>A0AAN8BVF9</accession>
<dbReference type="GO" id="GO:0030550">
    <property type="term" value="F:acetylcholine receptor inhibitor activity"/>
    <property type="evidence" value="ECO:0007669"/>
    <property type="project" value="TreeGrafter"/>
</dbReference>
<dbReference type="GO" id="GO:0095500">
    <property type="term" value="P:acetylcholine receptor signaling pathway"/>
    <property type="evidence" value="ECO:0007669"/>
    <property type="project" value="TreeGrafter"/>
</dbReference>
<dbReference type="PANTHER" id="PTHR10036:SF7">
    <property type="entry name" value="LY6_PLAUR DOMAIN-CONTAINING PROTEIN 1"/>
    <property type="match status" value="1"/>
</dbReference>
<dbReference type="PANTHER" id="PTHR10036">
    <property type="entry name" value="CD59 GLYCOPROTEIN"/>
    <property type="match status" value="1"/>
</dbReference>
<dbReference type="SUPFAM" id="SSF57302">
    <property type="entry name" value="Snake toxin-like"/>
    <property type="match status" value="1"/>
</dbReference>
<reference evidence="3 4" key="1">
    <citation type="journal article" date="2023" name="Mol. Biol. Evol.">
        <title>Genomics of Secondarily Temperate Adaptation in the Only Non-Antarctic Icefish.</title>
        <authorList>
            <person name="Rivera-Colon A.G."/>
            <person name="Rayamajhi N."/>
            <person name="Minhas B.F."/>
            <person name="Madrigal G."/>
            <person name="Bilyk K.T."/>
            <person name="Yoon V."/>
            <person name="Hune M."/>
            <person name="Gregory S."/>
            <person name="Cheng C.H.C."/>
            <person name="Catchen J.M."/>
        </authorList>
    </citation>
    <scope>NUCLEOTIDE SEQUENCE [LARGE SCALE GENOMIC DNA]</scope>
    <source>
        <strain evidence="3">JC2023a</strain>
    </source>
</reference>